<keyword evidence="5" id="KW-0539">Nucleus</keyword>
<evidence type="ECO:0000256" key="6">
    <source>
        <dbReference type="PROSITE-ProRule" id="PRU00146"/>
    </source>
</evidence>
<dbReference type="Pfam" id="PF02375">
    <property type="entry name" value="JmjN"/>
    <property type="match status" value="1"/>
</dbReference>
<keyword evidence="3 6" id="KW-0863">Zinc-finger</keyword>
<dbReference type="PROSITE" id="PS50016">
    <property type="entry name" value="ZF_PHD_2"/>
    <property type="match status" value="1"/>
</dbReference>
<accession>A0AAW2TUS8</accession>
<dbReference type="FunFam" id="2.60.120.650:FF:000042">
    <property type="entry name" value="Transcription factor jumonji (JmjC) domain-containing protein"/>
    <property type="match status" value="1"/>
</dbReference>
<dbReference type="InterPro" id="IPR001606">
    <property type="entry name" value="ARID_dom"/>
</dbReference>
<evidence type="ECO:0000313" key="12">
    <source>
        <dbReference type="EMBL" id="KAL0408225.1"/>
    </source>
</evidence>
<name>A0AAW2TUS8_SESRA</name>
<evidence type="ECO:0000259" key="9">
    <source>
        <dbReference type="PROSITE" id="PS51011"/>
    </source>
</evidence>
<feature type="domain" description="JmjN" evidence="10">
    <location>
        <begin position="35"/>
        <end position="76"/>
    </location>
</feature>
<dbReference type="SUPFAM" id="SSF57903">
    <property type="entry name" value="FYVE/PHD zinc finger"/>
    <property type="match status" value="1"/>
</dbReference>
<dbReference type="InterPro" id="IPR001965">
    <property type="entry name" value="Znf_PHD"/>
</dbReference>
<dbReference type="CDD" id="cd15543">
    <property type="entry name" value="PHD_RSF1"/>
    <property type="match status" value="1"/>
</dbReference>
<reference evidence="12" key="2">
    <citation type="journal article" date="2024" name="Plant">
        <title>Genomic evolution and insights into agronomic trait innovations of Sesamum species.</title>
        <authorList>
            <person name="Miao H."/>
            <person name="Wang L."/>
            <person name="Qu L."/>
            <person name="Liu H."/>
            <person name="Sun Y."/>
            <person name="Le M."/>
            <person name="Wang Q."/>
            <person name="Wei S."/>
            <person name="Zheng Y."/>
            <person name="Lin W."/>
            <person name="Duan Y."/>
            <person name="Cao H."/>
            <person name="Xiong S."/>
            <person name="Wang X."/>
            <person name="Wei L."/>
            <person name="Li C."/>
            <person name="Ma Q."/>
            <person name="Ju M."/>
            <person name="Zhao R."/>
            <person name="Li G."/>
            <person name="Mu C."/>
            <person name="Tian Q."/>
            <person name="Mei H."/>
            <person name="Zhang T."/>
            <person name="Gao T."/>
            <person name="Zhang H."/>
        </authorList>
    </citation>
    <scope>NUCLEOTIDE SEQUENCE</scope>
    <source>
        <strain evidence="12">G02</strain>
    </source>
</reference>
<dbReference type="SUPFAM" id="SSF51197">
    <property type="entry name" value="Clavaminate synthase-like"/>
    <property type="match status" value="1"/>
</dbReference>
<dbReference type="PROSITE" id="PS51011">
    <property type="entry name" value="ARID"/>
    <property type="match status" value="1"/>
</dbReference>
<evidence type="ECO:0000256" key="7">
    <source>
        <dbReference type="SAM" id="MobiDB-lite"/>
    </source>
</evidence>
<dbReference type="InterPro" id="IPR019787">
    <property type="entry name" value="Znf_PHD-finger"/>
</dbReference>
<dbReference type="Gene3D" id="3.30.40.10">
    <property type="entry name" value="Zinc/RING finger domain, C3HC4 (zinc finger)"/>
    <property type="match status" value="1"/>
</dbReference>
<dbReference type="InterPro" id="IPR019786">
    <property type="entry name" value="Zinc_finger_PHD-type_CS"/>
</dbReference>
<dbReference type="InterPro" id="IPR003349">
    <property type="entry name" value="JmjN"/>
</dbReference>
<feature type="region of interest" description="Disordered" evidence="7">
    <location>
        <begin position="1"/>
        <end position="28"/>
    </location>
</feature>
<feature type="domain" description="JmjC" evidence="11">
    <location>
        <begin position="349"/>
        <end position="515"/>
    </location>
</feature>
<dbReference type="GO" id="GO:0003677">
    <property type="term" value="F:DNA binding"/>
    <property type="evidence" value="ECO:0007669"/>
    <property type="project" value="InterPro"/>
</dbReference>
<dbReference type="Pfam" id="PF00628">
    <property type="entry name" value="PHD"/>
    <property type="match status" value="1"/>
</dbReference>
<dbReference type="PANTHER" id="PTHR10694">
    <property type="entry name" value="LYSINE-SPECIFIC DEMETHYLASE"/>
    <property type="match status" value="1"/>
</dbReference>
<evidence type="ECO:0000256" key="1">
    <source>
        <dbReference type="ARBA" id="ARBA00004123"/>
    </source>
</evidence>
<organism evidence="12">
    <name type="scientific">Sesamum radiatum</name>
    <name type="common">Black benniseed</name>
    <dbReference type="NCBI Taxonomy" id="300843"/>
    <lineage>
        <taxon>Eukaryota</taxon>
        <taxon>Viridiplantae</taxon>
        <taxon>Streptophyta</taxon>
        <taxon>Embryophyta</taxon>
        <taxon>Tracheophyta</taxon>
        <taxon>Spermatophyta</taxon>
        <taxon>Magnoliopsida</taxon>
        <taxon>eudicotyledons</taxon>
        <taxon>Gunneridae</taxon>
        <taxon>Pentapetalae</taxon>
        <taxon>asterids</taxon>
        <taxon>lamiids</taxon>
        <taxon>Lamiales</taxon>
        <taxon>Pedaliaceae</taxon>
        <taxon>Sesamum</taxon>
    </lineage>
</organism>
<evidence type="ECO:0000256" key="3">
    <source>
        <dbReference type="ARBA" id="ARBA00022771"/>
    </source>
</evidence>
<evidence type="ECO:0000256" key="4">
    <source>
        <dbReference type="ARBA" id="ARBA00022833"/>
    </source>
</evidence>
<dbReference type="GO" id="GO:0005634">
    <property type="term" value="C:nucleus"/>
    <property type="evidence" value="ECO:0007669"/>
    <property type="project" value="UniProtKB-SubCell"/>
</dbReference>
<feature type="compositionally biased region" description="Gly residues" evidence="7">
    <location>
        <begin position="14"/>
        <end position="25"/>
    </location>
</feature>
<evidence type="ECO:0000259" key="8">
    <source>
        <dbReference type="PROSITE" id="PS50016"/>
    </source>
</evidence>
<proteinExistence type="predicted"/>
<dbReference type="Pfam" id="PF01388">
    <property type="entry name" value="ARID"/>
    <property type="match status" value="1"/>
</dbReference>
<dbReference type="SMART" id="SM00558">
    <property type="entry name" value="JmjC"/>
    <property type="match status" value="1"/>
</dbReference>
<comment type="caution">
    <text evidence="12">The sequence shown here is derived from an EMBL/GenBank/DDBJ whole genome shotgun (WGS) entry which is preliminary data.</text>
</comment>
<dbReference type="GO" id="GO:0010468">
    <property type="term" value="P:regulation of gene expression"/>
    <property type="evidence" value="ECO:0007669"/>
    <property type="project" value="TreeGrafter"/>
</dbReference>
<dbReference type="PROSITE" id="PS51183">
    <property type="entry name" value="JMJN"/>
    <property type="match status" value="1"/>
</dbReference>
<dbReference type="GO" id="GO:0032452">
    <property type="term" value="F:histone demethylase activity"/>
    <property type="evidence" value="ECO:0007669"/>
    <property type="project" value="TreeGrafter"/>
</dbReference>
<comment type="subcellular location">
    <subcellularLocation>
        <location evidence="1">Nucleus</location>
    </subcellularLocation>
</comment>
<dbReference type="GO" id="GO:0008270">
    <property type="term" value="F:zinc ion binding"/>
    <property type="evidence" value="ECO:0007669"/>
    <property type="project" value="UniProtKB-KW"/>
</dbReference>
<evidence type="ECO:0000256" key="5">
    <source>
        <dbReference type="ARBA" id="ARBA00023242"/>
    </source>
</evidence>
<reference evidence="12" key="1">
    <citation type="submission" date="2020-06" db="EMBL/GenBank/DDBJ databases">
        <authorList>
            <person name="Li T."/>
            <person name="Hu X."/>
            <person name="Zhang T."/>
            <person name="Song X."/>
            <person name="Zhang H."/>
            <person name="Dai N."/>
            <person name="Sheng W."/>
            <person name="Hou X."/>
            <person name="Wei L."/>
        </authorList>
    </citation>
    <scope>NUCLEOTIDE SEQUENCE</scope>
    <source>
        <strain evidence="12">G02</strain>
        <tissue evidence="12">Leaf</tissue>
    </source>
</reference>
<dbReference type="AlphaFoldDB" id="A0AAW2TUS8"/>
<dbReference type="CDD" id="cd16100">
    <property type="entry name" value="ARID"/>
    <property type="match status" value="1"/>
</dbReference>
<dbReference type="InterPro" id="IPR003347">
    <property type="entry name" value="JmjC_dom"/>
</dbReference>
<gene>
    <name evidence="12" type="ORF">Sradi_1756900</name>
</gene>
<sequence>MMGRGRTRKVEKGVLGGNSSGGLSSGSGSLTVPAGPVFYPSEEEFKDPLEYIYKIRPEAEPYGICKIVPPKSWKPPFALDMDLFTFPTKLQAIHQLQARSAPCDPKTFRLEYNRFLEEHCGKKAKKRVVFEGEDLDLCKLFNAVKRFGWYDNVVKLKKWGEVFRFVRPGSKISECSKHVLSQLYCVKRRRKNKEGERVEVHKREEEELDQICEQCRSGLHGEVMLLCDRCNKGWHIYCLSPPLKRIPPGNWYCLECLNSEKDTFGFVPGKQFPLEAFRRMADRIKKKWFGSAATSWVQLEKKFWEIVEGSVGEVEVMYGSDLDTSVYGSGFPRQIDERPPSVEVDVWNEYSASPWNLNNLPRLQGSMLRTVHQNIAGVMVPWLYIGMLFSSFCWHFEDHCLYSMNYLHWGEPKCWYSVPGNEAHAFEKVMRSCLPDLFEAQPDLLFQLVTMLNPSVLQERGVPVYSIIQEPGNFVITFPRSYHGGFNLGLNCAEAVNFAPADWLPHGGFGAELYRHYHRVPVLSHEELLYVVAKVQRHPSSLFLFPLCSLAS</sequence>
<dbReference type="PROSITE" id="PS01359">
    <property type="entry name" value="ZF_PHD_1"/>
    <property type="match status" value="1"/>
</dbReference>
<dbReference type="Pfam" id="PF02373">
    <property type="entry name" value="JmjC"/>
    <property type="match status" value="1"/>
</dbReference>
<dbReference type="InterPro" id="IPR036431">
    <property type="entry name" value="ARID_dom_sf"/>
</dbReference>
<dbReference type="InterPro" id="IPR013083">
    <property type="entry name" value="Znf_RING/FYVE/PHD"/>
</dbReference>
<dbReference type="EMBL" id="JACGWJ010000007">
    <property type="protein sequence ID" value="KAL0408225.1"/>
    <property type="molecule type" value="Genomic_DNA"/>
</dbReference>
<feature type="domain" description="ARID" evidence="9">
    <location>
        <begin position="102"/>
        <end position="196"/>
    </location>
</feature>
<keyword evidence="4" id="KW-0862">Zinc</keyword>
<feature type="domain" description="PHD-type" evidence="8">
    <location>
        <begin position="209"/>
        <end position="259"/>
    </location>
</feature>
<evidence type="ECO:0000259" key="10">
    <source>
        <dbReference type="PROSITE" id="PS51183"/>
    </source>
</evidence>
<keyword evidence="2" id="KW-0479">Metal-binding</keyword>
<dbReference type="SMART" id="SM00501">
    <property type="entry name" value="BRIGHT"/>
    <property type="match status" value="1"/>
</dbReference>
<dbReference type="PROSITE" id="PS51184">
    <property type="entry name" value="JMJC"/>
    <property type="match status" value="1"/>
</dbReference>
<dbReference type="Gene3D" id="2.60.120.650">
    <property type="entry name" value="Cupin"/>
    <property type="match status" value="2"/>
</dbReference>
<dbReference type="SMART" id="SM00249">
    <property type="entry name" value="PHD"/>
    <property type="match status" value="1"/>
</dbReference>
<evidence type="ECO:0000256" key="2">
    <source>
        <dbReference type="ARBA" id="ARBA00022723"/>
    </source>
</evidence>
<dbReference type="PANTHER" id="PTHR10694:SF133">
    <property type="entry name" value="LYSINE-SPECIFIC DEMETHYLASE JMJ17"/>
    <property type="match status" value="1"/>
</dbReference>
<protein>
    <submittedName>
        <fullName evidence="12">Lysine-specific demethylase 5A</fullName>
    </submittedName>
</protein>
<dbReference type="FunFam" id="2.60.120.650:FF:000078">
    <property type="entry name" value="Predicted protein"/>
    <property type="match status" value="1"/>
</dbReference>
<dbReference type="SMART" id="SM00545">
    <property type="entry name" value="JmjN"/>
    <property type="match status" value="1"/>
</dbReference>
<dbReference type="GO" id="GO:0000785">
    <property type="term" value="C:chromatin"/>
    <property type="evidence" value="ECO:0007669"/>
    <property type="project" value="TreeGrafter"/>
</dbReference>
<evidence type="ECO:0000259" key="11">
    <source>
        <dbReference type="PROSITE" id="PS51184"/>
    </source>
</evidence>
<dbReference type="InterPro" id="IPR011011">
    <property type="entry name" value="Znf_FYVE_PHD"/>
</dbReference>
<dbReference type="SUPFAM" id="SSF46774">
    <property type="entry name" value="ARID-like"/>
    <property type="match status" value="1"/>
</dbReference>